<evidence type="ECO:0000256" key="9">
    <source>
        <dbReference type="SAM" id="Phobius"/>
    </source>
</evidence>
<evidence type="ECO:0000256" key="6">
    <source>
        <dbReference type="ARBA" id="ARBA00023128"/>
    </source>
</evidence>
<evidence type="ECO:0000256" key="1">
    <source>
        <dbReference type="ARBA" id="ARBA00004448"/>
    </source>
</evidence>
<evidence type="ECO:0000256" key="5">
    <source>
        <dbReference type="ARBA" id="ARBA00022989"/>
    </source>
</evidence>
<feature type="region of interest" description="Disordered" evidence="8">
    <location>
        <begin position="1"/>
        <end position="32"/>
    </location>
</feature>
<evidence type="ECO:0000256" key="2">
    <source>
        <dbReference type="ARBA" id="ARBA00008444"/>
    </source>
</evidence>
<keyword evidence="5 9" id="KW-1133">Transmembrane helix</keyword>
<keyword evidence="3 9" id="KW-0812">Transmembrane</keyword>
<feature type="compositionally biased region" description="Pro residues" evidence="8">
    <location>
        <begin position="18"/>
        <end position="30"/>
    </location>
</feature>
<sequence>MASPSPAPADSAGADATAPPPPPPRPPPDPLAERSLKQYSVVQLPTPEQIAQEDFMNNCGVRGVISVVMGGAMGAVMGIMFAGMDAPNMGAEAATIPLRQHFFTGLKVARERSVSYAKTFSYLGGLYATSECVVEKFRGKHDVVNSAAAGCFSGGFMAIKQGPLAMAGGCASFAAFSVLIDKVMEGM</sequence>
<accession>A0A830HQM1</accession>
<evidence type="ECO:0000256" key="8">
    <source>
        <dbReference type="SAM" id="MobiDB-lite"/>
    </source>
</evidence>
<keyword evidence="11" id="KW-1185">Reference proteome</keyword>
<feature type="transmembrane region" description="Helical" evidence="9">
    <location>
        <begin position="63"/>
        <end position="82"/>
    </location>
</feature>
<evidence type="ECO:0000256" key="7">
    <source>
        <dbReference type="ARBA" id="ARBA00023136"/>
    </source>
</evidence>
<reference evidence="10" key="1">
    <citation type="submission" date="2020-10" db="EMBL/GenBank/DDBJ databases">
        <title>Unveiling of a novel bifunctional photoreceptor, Dualchrome1, isolated from a cosmopolitan green alga.</title>
        <authorList>
            <person name="Suzuki S."/>
            <person name="Kawachi M."/>
        </authorList>
    </citation>
    <scope>NUCLEOTIDE SEQUENCE</scope>
    <source>
        <strain evidence="10">NIES 2893</strain>
    </source>
</reference>
<evidence type="ECO:0000313" key="11">
    <source>
        <dbReference type="Proteomes" id="UP000660262"/>
    </source>
</evidence>
<dbReference type="PANTHER" id="PTHR14110">
    <property type="entry name" value="MITOCHONDRIAL IMPORT INNER MEMBRANE TRANSLOCASE SUBUNIT TIM22"/>
    <property type="match status" value="1"/>
</dbReference>
<name>A0A830HQM1_9CHLO</name>
<dbReference type="GO" id="GO:0042721">
    <property type="term" value="C:TIM22 mitochondrial import inner membrane insertion complex"/>
    <property type="evidence" value="ECO:0007669"/>
    <property type="project" value="InterPro"/>
</dbReference>
<evidence type="ECO:0000256" key="4">
    <source>
        <dbReference type="ARBA" id="ARBA00022792"/>
    </source>
</evidence>
<dbReference type="Proteomes" id="UP000660262">
    <property type="component" value="Unassembled WGS sequence"/>
</dbReference>
<dbReference type="GO" id="GO:0030943">
    <property type="term" value="F:mitochondrion targeting sequence binding"/>
    <property type="evidence" value="ECO:0007669"/>
    <property type="project" value="TreeGrafter"/>
</dbReference>
<dbReference type="Pfam" id="PF02466">
    <property type="entry name" value="Tim17"/>
    <property type="match status" value="1"/>
</dbReference>
<gene>
    <name evidence="10" type="ORF">PPROV_000794500</name>
</gene>
<keyword evidence="6" id="KW-0496">Mitochondrion</keyword>
<dbReference type="GO" id="GO:0045039">
    <property type="term" value="P:protein insertion into mitochondrial inner membrane"/>
    <property type="evidence" value="ECO:0007669"/>
    <property type="project" value="InterPro"/>
</dbReference>
<dbReference type="AlphaFoldDB" id="A0A830HQM1"/>
<comment type="similarity">
    <text evidence="2">Belongs to the Tim17/Tim22/Tim23 family.</text>
</comment>
<comment type="subcellular location">
    <subcellularLocation>
        <location evidence="1">Mitochondrion inner membrane</location>
        <topology evidence="1">Multi-pass membrane protein</topology>
    </subcellularLocation>
</comment>
<dbReference type="GO" id="GO:0008320">
    <property type="term" value="F:protein transmembrane transporter activity"/>
    <property type="evidence" value="ECO:0007669"/>
    <property type="project" value="TreeGrafter"/>
</dbReference>
<keyword evidence="7 9" id="KW-0472">Membrane</keyword>
<dbReference type="EMBL" id="BNJQ01000024">
    <property type="protein sequence ID" value="GHP09208.1"/>
    <property type="molecule type" value="Genomic_DNA"/>
</dbReference>
<feature type="compositionally biased region" description="Low complexity" evidence="8">
    <location>
        <begin position="1"/>
        <end position="17"/>
    </location>
</feature>
<proteinExistence type="inferred from homology"/>
<comment type="caution">
    <text evidence="10">The sequence shown here is derived from an EMBL/GenBank/DDBJ whole genome shotgun (WGS) entry which is preliminary data.</text>
</comment>
<dbReference type="OrthoDB" id="75343at2759"/>
<dbReference type="PANTHER" id="PTHR14110:SF0">
    <property type="entry name" value="MITOCHONDRIAL IMPORT INNER MEMBRANE TRANSLOCASE SUBUNIT TIM22"/>
    <property type="match status" value="1"/>
</dbReference>
<keyword evidence="4" id="KW-0999">Mitochondrion inner membrane</keyword>
<evidence type="ECO:0008006" key="12">
    <source>
        <dbReference type="Google" id="ProtNLM"/>
    </source>
</evidence>
<organism evidence="10 11">
    <name type="scientific">Pycnococcus provasolii</name>
    <dbReference type="NCBI Taxonomy" id="41880"/>
    <lineage>
        <taxon>Eukaryota</taxon>
        <taxon>Viridiplantae</taxon>
        <taxon>Chlorophyta</taxon>
        <taxon>Pseudoscourfieldiophyceae</taxon>
        <taxon>Pseudoscourfieldiales</taxon>
        <taxon>Pycnococcaceae</taxon>
        <taxon>Pycnococcus</taxon>
    </lineage>
</organism>
<evidence type="ECO:0000313" key="10">
    <source>
        <dbReference type="EMBL" id="GHP09208.1"/>
    </source>
</evidence>
<dbReference type="InterPro" id="IPR039175">
    <property type="entry name" value="TIM22"/>
</dbReference>
<evidence type="ECO:0000256" key="3">
    <source>
        <dbReference type="ARBA" id="ARBA00022692"/>
    </source>
</evidence>
<protein>
    <recommendedName>
        <fullName evidence="12">Mitochondrial import inner membrane translocase subunit TIM22</fullName>
    </recommendedName>
</protein>